<name>A0A9X4MXJ4_9FLAO</name>
<feature type="transmembrane region" description="Helical" evidence="1">
    <location>
        <begin position="225"/>
        <end position="245"/>
    </location>
</feature>
<accession>A0A9X4MXJ4</accession>
<dbReference type="PANTHER" id="PTHR37308:SF1">
    <property type="entry name" value="POLYPRENYL-PHOSPHATE TRANSPORTER"/>
    <property type="match status" value="1"/>
</dbReference>
<keyword evidence="1" id="KW-0812">Transmembrane</keyword>
<sequence>MRSFKDYFIVFLKGLGMGAADVVPGVSGGTIAFIAGIYEELLDSISAIKPSLINDLKEGGISAVWEKVNGNFLAALLSGIAVSILSLAKILTYAMQFYPTQLWAFFFGLIIASIWYVGKQIKKWDFGVIAGLIVGTLAVYYLSITPPLGANSSYLFLFFAGSIAACAMILPGVSGSFILLLLGAYATVISAVGNHDFVTVGVVGIGAVTGLIAFSKLLKYLLHHYHNTLIAVLTGFLIGSLWKIWPWKKDEMIYVKEVGASEASNYLGDFNSLSAYLKTASTEEFGRYKAFIETNILPKTYENLNPGASADLIPAAIFLVLGFSVIFIIEFIAKKKNV</sequence>
<feature type="transmembrane region" description="Helical" evidence="1">
    <location>
        <begin position="102"/>
        <end position="118"/>
    </location>
</feature>
<dbReference type="EMBL" id="JANCMU010000006">
    <property type="protein sequence ID" value="MDG4946701.1"/>
    <property type="molecule type" value="Genomic_DNA"/>
</dbReference>
<dbReference type="InterPro" id="IPR007163">
    <property type="entry name" value="VCA0040-like"/>
</dbReference>
<dbReference type="Pfam" id="PF04018">
    <property type="entry name" value="VCA0040-like"/>
    <property type="match status" value="1"/>
</dbReference>
<keyword evidence="1" id="KW-1133">Transmembrane helix</keyword>
<proteinExistence type="predicted"/>
<dbReference type="AlphaFoldDB" id="A0A9X4MXJ4"/>
<evidence type="ECO:0000313" key="3">
    <source>
        <dbReference type="Proteomes" id="UP001152599"/>
    </source>
</evidence>
<keyword evidence="3" id="KW-1185">Reference proteome</keyword>
<feature type="transmembrane region" description="Helical" evidence="1">
    <location>
        <begin position="72"/>
        <end position="90"/>
    </location>
</feature>
<dbReference type="RefSeq" id="WP_304421049.1">
    <property type="nucleotide sequence ID" value="NZ_JANCMU010000006.1"/>
</dbReference>
<reference evidence="2" key="1">
    <citation type="submission" date="2022-07" db="EMBL/GenBank/DDBJ databases">
        <title>Description and genome-wide analysis of Profundicola chukchiensis gen. nov., sp. nov., marine bacteria isolated from bottom sediments of the Chukchi Sea.</title>
        <authorList>
            <person name="Romanenko L."/>
            <person name="Otstavnykh N."/>
            <person name="Kurilenko V."/>
            <person name="Eremeev V."/>
            <person name="Velansky P."/>
            <person name="Mikhailov V."/>
            <person name="Isaeva M."/>
        </authorList>
    </citation>
    <scope>NUCLEOTIDE SEQUENCE</scope>
    <source>
        <strain evidence="2">KMM 9713</strain>
    </source>
</reference>
<evidence type="ECO:0000313" key="2">
    <source>
        <dbReference type="EMBL" id="MDG4946701.1"/>
    </source>
</evidence>
<feature type="transmembrane region" description="Helical" evidence="1">
    <location>
        <begin position="154"/>
        <end position="185"/>
    </location>
</feature>
<comment type="caution">
    <text evidence="2">The sequence shown here is derived from an EMBL/GenBank/DDBJ whole genome shotgun (WGS) entry which is preliminary data.</text>
</comment>
<dbReference type="PANTHER" id="PTHR37308">
    <property type="entry name" value="INTEGRAL MEMBRANE PROTEIN"/>
    <property type="match status" value="1"/>
</dbReference>
<evidence type="ECO:0000256" key="1">
    <source>
        <dbReference type="SAM" id="Phobius"/>
    </source>
</evidence>
<feature type="transmembrane region" description="Helical" evidence="1">
    <location>
        <begin position="124"/>
        <end position="142"/>
    </location>
</feature>
<dbReference type="Proteomes" id="UP001152599">
    <property type="component" value="Unassembled WGS sequence"/>
</dbReference>
<keyword evidence="1" id="KW-0472">Membrane</keyword>
<protein>
    <submittedName>
        <fullName evidence="2">DUF368 domain-containing protein</fullName>
    </submittedName>
</protein>
<feature type="transmembrane region" description="Helical" evidence="1">
    <location>
        <begin position="7"/>
        <end position="38"/>
    </location>
</feature>
<organism evidence="2 3">
    <name type="scientific">Profundicola chukchiensis</name>
    <dbReference type="NCBI Taxonomy" id="2961959"/>
    <lineage>
        <taxon>Bacteria</taxon>
        <taxon>Pseudomonadati</taxon>
        <taxon>Bacteroidota</taxon>
        <taxon>Flavobacteriia</taxon>
        <taxon>Flavobacteriales</taxon>
        <taxon>Weeksellaceae</taxon>
        <taxon>Profundicola</taxon>
    </lineage>
</organism>
<gene>
    <name evidence="2" type="ORF">NMK71_09755</name>
</gene>
<feature type="transmembrane region" description="Helical" evidence="1">
    <location>
        <begin position="312"/>
        <end position="333"/>
    </location>
</feature>
<feature type="transmembrane region" description="Helical" evidence="1">
    <location>
        <begin position="197"/>
        <end position="218"/>
    </location>
</feature>